<dbReference type="AlphaFoldDB" id="A0AAV4TSJ1"/>
<feature type="region of interest" description="Disordered" evidence="1">
    <location>
        <begin position="138"/>
        <end position="191"/>
    </location>
</feature>
<gene>
    <name evidence="2" type="ORF">CEXT_776501</name>
</gene>
<sequence length="245" mass="27035">MGVEWAPVPVMTTFSEKFAPWSERTAALFAILDLRGERLQNPVVPRSGQGRLAHCHRLSPLINTGVTSKTKGQAAKNSPGARKCSRDYGRLSAQWRKLRSQYTLNTYAISDCRSLSAPNKSRAKPRTRAITHCHRLSPLINNGTTSKTKGQAAKSPGAQKCSSRREVLFPKQKGRPLENSPGARKSSSHRRLCPVKCSMGSEWATVPVMTTFSEKFTTQFWGMEGTHVQPFAILRSGGAVRRSVV</sequence>
<accession>A0AAV4TSJ1</accession>
<dbReference type="Proteomes" id="UP001054945">
    <property type="component" value="Unassembled WGS sequence"/>
</dbReference>
<dbReference type="EMBL" id="BPLR01011635">
    <property type="protein sequence ID" value="GIY47840.1"/>
    <property type="molecule type" value="Genomic_DNA"/>
</dbReference>
<evidence type="ECO:0000256" key="1">
    <source>
        <dbReference type="SAM" id="MobiDB-lite"/>
    </source>
</evidence>
<organism evidence="2 3">
    <name type="scientific">Caerostris extrusa</name>
    <name type="common">Bark spider</name>
    <name type="synonym">Caerostris bankana</name>
    <dbReference type="NCBI Taxonomy" id="172846"/>
    <lineage>
        <taxon>Eukaryota</taxon>
        <taxon>Metazoa</taxon>
        <taxon>Ecdysozoa</taxon>
        <taxon>Arthropoda</taxon>
        <taxon>Chelicerata</taxon>
        <taxon>Arachnida</taxon>
        <taxon>Araneae</taxon>
        <taxon>Araneomorphae</taxon>
        <taxon>Entelegynae</taxon>
        <taxon>Araneoidea</taxon>
        <taxon>Araneidae</taxon>
        <taxon>Caerostris</taxon>
    </lineage>
</organism>
<reference evidence="2 3" key="1">
    <citation type="submission" date="2021-06" db="EMBL/GenBank/DDBJ databases">
        <title>Caerostris extrusa draft genome.</title>
        <authorList>
            <person name="Kono N."/>
            <person name="Arakawa K."/>
        </authorList>
    </citation>
    <scope>NUCLEOTIDE SEQUENCE [LARGE SCALE GENOMIC DNA]</scope>
</reference>
<evidence type="ECO:0000313" key="3">
    <source>
        <dbReference type="Proteomes" id="UP001054945"/>
    </source>
</evidence>
<feature type="compositionally biased region" description="Polar residues" evidence="1">
    <location>
        <begin position="139"/>
        <end position="149"/>
    </location>
</feature>
<evidence type="ECO:0000313" key="2">
    <source>
        <dbReference type="EMBL" id="GIY47840.1"/>
    </source>
</evidence>
<protein>
    <submittedName>
        <fullName evidence="2">Uncharacterized protein</fullName>
    </submittedName>
</protein>
<comment type="caution">
    <text evidence="2">The sequence shown here is derived from an EMBL/GenBank/DDBJ whole genome shotgun (WGS) entry which is preliminary data.</text>
</comment>
<name>A0AAV4TSJ1_CAEEX</name>
<keyword evidence="3" id="KW-1185">Reference proteome</keyword>
<proteinExistence type="predicted"/>